<comment type="caution">
    <text evidence="2">The sequence shown here is derived from an EMBL/GenBank/DDBJ whole genome shotgun (WGS) entry which is preliminary data.</text>
</comment>
<accession>A0AAP0IGY0</accession>
<evidence type="ECO:0000256" key="1">
    <source>
        <dbReference type="SAM" id="MobiDB-lite"/>
    </source>
</evidence>
<dbReference type="EMBL" id="JBBNAF010000009">
    <property type="protein sequence ID" value="KAK9115273.1"/>
    <property type="molecule type" value="Genomic_DNA"/>
</dbReference>
<feature type="compositionally biased region" description="Basic and acidic residues" evidence="1">
    <location>
        <begin position="47"/>
        <end position="57"/>
    </location>
</feature>
<feature type="region of interest" description="Disordered" evidence="1">
    <location>
        <begin position="1"/>
        <end position="86"/>
    </location>
</feature>
<evidence type="ECO:0000313" key="3">
    <source>
        <dbReference type="Proteomes" id="UP001420932"/>
    </source>
</evidence>
<keyword evidence="3" id="KW-1185">Reference proteome</keyword>
<evidence type="ECO:0000313" key="2">
    <source>
        <dbReference type="EMBL" id="KAK9115273.1"/>
    </source>
</evidence>
<protein>
    <submittedName>
        <fullName evidence="2">Uncharacterized protein</fullName>
    </submittedName>
</protein>
<feature type="compositionally biased region" description="Polar residues" evidence="1">
    <location>
        <begin position="33"/>
        <end position="44"/>
    </location>
</feature>
<sequence length="104" mass="11435">MREAAKSGRGGQIWPREATRFGHPLSRPDVRGSQISLSFLPTTSGRKRGEASRERRGGWPAMVNDDGDTIGGGGHGGGNGRGGGKWWIEEEDKEFTLRVFRSFY</sequence>
<dbReference type="AlphaFoldDB" id="A0AAP0IGY0"/>
<reference evidence="2 3" key="1">
    <citation type="submission" date="2024-01" db="EMBL/GenBank/DDBJ databases">
        <title>Genome assemblies of Stephania.</title>
        <authorList>
            <person name="Yang L."/>
        </authorList>
    </citation>
    <scope>NUCLEOTIDE SEQUENCE [LARGE SCALE GENOMIC DNA]</scope>
    <source>
        <strain evidence="2">YNDBR</strain>
        <tissue evidence="2">Leaf</tissue>
    </source>
</reference>
<proteinExistence type="predicted"/>
<name>A0AAP0IGY0_9MAGN</name>
<gene>
    <name evidence="2" type="ORF">Syun_022070</name>
</gene>
<organism evidence="2 3">
    <name type="scientific">Stephania yunnanensis</name>
    <dbReference type="NCBI Taxonomy" id="152371"/>
    <lineage>
        <taxon>Eukaryota</taxon>
        <taxon>Viridiplantae</taxon>
        <taxon>Streptophyta</taxon>
        <taxon>Embryophyta</taxon>
        <taxon>Tracheophyta</taxon>
        <taxon>Spermatophyta</taxon>
        <taxon>Magnoliopsida</taxon>
        <taxon>Ranunculales</taxon>
        <taxon>Menispermaceae</taxon>
        <taxon>Menispermoideae</taxon>
        <taxon>Cissampelideae</taxon>
        <taxon>Stephania</taxon>
    </lineage>
</organism>
<feature type="compositionally biased region" description="Gly residues" evidence="1">
    <location>
        <begin position="69"/>
        <end position="85"/>
    </location>
</feature>
<dbReference type="Proteomes" id="UP001420932">
    <property type="component" value="Unassembled WGS sequence"/>
</dbReference>